<evidence type="ECO:0000256" key="1">
    <source>
        <dbReference type="ARBA" id="ARBA00023125"/>
    </source>
</evidence>
<keyword evidence="1 2" id="KW-0238">DNA-binding</keyword>
<proteinExistence type="predicted"/>
<reference evidence="4 5" key="1">
    <citation type="submission" date="2017-05" db="EMBL/GenBank/DDBJ databases">
        <title>Bifidobacterium vansinderenii sp. nov.</title>
        <authorList>
            <person name="Lugli G.A."/>
            <person name="Duranti S."/>
            <person name="Mangifesta M."/>
        </authorList>
    </citation>
    <scope>NUCLEOTIDE SEQUENCE [LARGE SCALE GENOMIC DNA]</scope>
    <source>
        <strain evidence="4 5">Tam10B</strain>
    </source>
</reference>
<dbReference type="OrthoDB" id="9796019at2"/>
<accession>A0A229VYJ0</accession>
<dbReference type="AlphaFoldDB" id="A0A229VYJ0"/>
<feature type="domain" description="HTH tetR-type" evidence="3">
    <location>
        <begin position="11"/>
        <end position="71"/>
    </location>
</feature>
<dbReference type="Gene3D" id="1.10.357.10">
    <property type="entry name" value="Tetracycline Repressor, domain 2"/>
    <property type="match status" value="1"/>
</dbReference>
<sequence length="189" mass="20841">MTSQRGEKTRKETDRKIMQATLEIAMTKGIGGISIEEIARRSGVAKTTIYRRYENTSDLLSKMSTLEVSSSPELADLEPTRDNLELMMRKMVERFVSGIGVKAVGIILSSEEAFFQPLVKQAIAPEEQTLESFFDRGVQAGLFRSGIDAKFLFGTILGSMIACEALAGAIDDGWPERMTNLIWPTIVAA</sequence>
<dbReference type="InterPro" id="IPR036271">
    <property type="entry name" value="Tet_transcr_reg_TetR-rel_C_sf"/>
</dbReference>
<dbReference type="PANTHER" id="PTHR30055">
    <property type="entry name" value="HTH-TYPE TRANSCRIPTIONAL REGULATOR RUTR"/>
    <property type="match status" value="1"/>
</dbReference>
<organism evidence="4 5">
    <name type="scientific">Bifidobacterium vansinderenii</name>
    <dbReference type="NCBI Taxonomy" id="1984871"/>
    <lineage>
        <taxon>Bacteria</taxon>
        <taxon>Bacillati</taxon>
        <taxon>Actinomycetota</taxon>
        <taxon>Actinomycetes</taxon>
        <taxon>Bifidobacteriales</taxon>
        <taxon>Bifidobacteriaceae</taxon>
        <taxon>Bifidobacterium</taxon>
    </lineage>
</organism>
<name>A0A229VYJ0_9BIFI</name>
<dbReference type="GO" id="GO:0000976">
    <property type="term" value="F:transcription cis-regulatory region binding"/>
    <property type="evidence" value="ECO:0007669"/>
    <property type="project" value="TreeGrafter"/>
</dbReference>
<dbReference type="InterPro" id="IPR050109">
    <property type="entry name" value="HTH-type_TetR-like_transc_reg"/>
</dbReference>
<evidence type="ECO:0000259" key="3">
    <source>
        <dbReference type="PROSITE" id="PS50977"/>
    </source>
</evidence>
<dbReference type="EMBL" id="NEWD01000010">
    <property type="protein sequence ID" value="OXN00688.1"/>
    <property type="molecule type" value="Genomic_DNA"/>
</dbReference>
<evidence type="ECO:0000313" key="5">
    <source>
        <dbReference type="Proteomes" id="UP000215433"/>
    </source>
</evidence>
<protein>
    <submittedName>
        <fullName evidence="4">TetR family transcriptional regulator</fullName>
    </submittedName>
</protein>
<dbReference type="Proteomes" id="UP000215433">
    <property type="component" value="Unassembled WGS sequence"/>
</dbReference>
<feature type="DNA-binding region" description="H-T-H motif" evidence="2">
    <location>
        <begin position="34"/>
        <end position="53"/>
    </location>
</feature>
<evidence type="ECO:0000313" key="4">
    <source>
        <dbReference type="EMBL" id="OXN00688.1"/>
    </source>
</evidence>
<dbReference type="PROSITE" id="PS50977">
    <property type="entry name" value="HTH_TETR_2"/>
    <property type="match status" value="1"/>
</dbReference>
<dbReference type="InterPro" id="IPR009057">
    <property type="entry name" value="Homeodomain-like_sf"/>
</dbReference>
<keyword evidence="5" id="KW-1185">Reference proteome</keyword>
<dbReference type="SUPFAM" id="SSF48498">
    <property type="entry name" value="Tetracyclin repressor-like, C-terminal domain"/>
    <property type="match status" value="1"/>
</dbReference>
<comment type="caution">
    <text evidence="4">The sequence shown here is derived from an EMBL/GenBank/DDBJ whole genome shotgun (WGS) entry which is preliminary data.</text>
</comment>
<dbReference type="Gene3D" id="1.10.10.60">
    <property type="entry name" value="Homeodomain-like"/>
    <property type="match status" value="1"/>
</dbReference>
<dbReference type="InterPro" id="IPR001647">
    <property type="entry name" value="HTH_TetR"/>
</dbReference>
<dbReference type="Pfam" id="PF00440">
    <property type="entry name" value="TetR_N"/>
    <property type="match status" value="1"/>
</dbReference>
<dbReference type="GO" id="GO:0003700">
    <property type="term" value="F:DNA-binding transcription factor activity"/>
    <property type="evidence" value="ECO:0007669"/>
    <property type="project" value="TreeGrafter"/>
</dbReference>
<dbReference type="PRINTS" id="PR00455">
    <property type="entry name" value="HTHTETR"/>
</dbReference>
<dbReference type="PANTHER" id="PTHR30055:SF200">
    <property type="entry name" value="HTH-TYPE TRANSCRIPTIONAL REPRESSOR BDCR"/>
    <property type="match status" value="1"/>
</dbReference>
<dbReference type="SUPFAM" id="SSF46689">
    <property type="entry name" value="Homeodomain-like"/>
    <property type="match status" value="1"/>
</dbReference>
<gene>
    <name evidence="4" type="ORF">Tam10B_1087</name>
</gene>
<evidence type="ECO:0000256" key="2">
    <source>
        <dbReference type="PROSITE-ProRule" id="PRU00335"/>
    </source>
</evidence>
<dbReference type="RefSeq" id="WP_093960262.1">
    <property type="nucleotide sequence ID" value="NZ_NEWD01000010.1"/>
</dbReference>